<reference evidence="7 8" key="1">
    <citation type="submission" date="2018-11" db="EMBL/GenBank/DDBJ databases">
        <authorList>
            <consortium name="Pathogen Informatics"/>
        </authorList>
    </citation>
    <scope>NUCLEOTIDE SEQUENCE [LARGE SCALE GENOMIC DNA]</scope>
    <source>
        <strain evidence="7 8">Zambia</strain>
    </source>
</reference>
<dbReference type="PANTHER" id="PTHR23200:SF48">
    <property type="entry name" value="METALLO-BETA-LACTAMASE DOMAIN-CONTAINING PROTEIN 1"/>
    <property type="match status" value="1"/>
</dbReference>
<evidence type="ECO:0000256" key="1">
    <source>
        <dbReference type="ARBA" id="ARBA00004514"/>
    </source>
</evidence>
<sequence>MGTDGYSVFVLHEGHYARSPDYVYRKCNTALIRGPAGAFVVNPGSVWNGPELLSSLKAAGIHEPEKDIKGVICTDGHAEHVGCMSTFGCADIMIVGYDIQMRGDKFLEHDFSCGITPYEFDENDWVTSTPELVIGSEVVECVDRFTYLGSLISPCGLVYDEISARIQKARLAFTNLHHLWRRRDIRLSTKGRVYCAAFFVIGTPGQRGPQVSLIVNGRLIELKTGECRESCRIAVTGNLFMDVQDASRVSFLDTLEGNYGESNCDKENLINGWRQSRMSILERADWVVPAYGPPFKVKPEYSSTPCVELA</sequence>
<evidence type="ECO:0000256" key="5">
    <source>
        <dbReference type="ARBA" id="ARBA00044690"/>
    </source>
</evidence>
<comment type="subunit">
    <text evidence="2">Homodimer.</text>
</comment>
<evidence type="ECO:0000313" key="8">
    <source>
        <dbReference type="Proteomes" id="UP000277204"/>
    </source>
</evidence>
<keyword evidence="8" id="KW-1185">Reference proteome</keyword>
<evidence type="ECO:0000256" key="2">
    <source>
        <dbReference type="ARBA" id="ARBA00011738"/>
    </source>
</evidence>
<dbReference type="Gene3D" id="3.60.15.10">
    <property type="entry name" value="Ribonuclease Z/Hydroxyacylglutathione hydrolase-like"/>
    <property type="match status" value="2"/>
</dbReference>
<evidence type="ECO:0000313" key="7">
    <source>
        <dbReference type="EMBL" id="VDO80440.1"/>
    </source>
</evidence>
<dbReference type="EMBL" id="UZAI01003522">
    <property type="protein sequence ID" value="VDO80440.1"/>
    <property type="molecule type" value="Genomic_DNA"/>
</dbReference>
<comment type="function">
    <text evidence="6">Endoribonuclease that catalyzes the hydrolysis of histone-coding pre-mRNA 3'-end. Involved in histone pre-mRNA processing during the S-phase of the cell cycle, which is required for entering/progressing through S-phase. Cleaves histone pre-mRNA at a major and a minor cleavage site after the 5'-ACCCA-3' and the 5'-ACCCACA-3' sequence, respectively, and located downstream of the stem-loop. May require the presence of the HDE element located at the histone pre-RNA 3'-end to avoid non-specific cleavage.</text>
</comment>
<comment type="catalytic activity">
    <reaction evidence="5">
        <text>a ribonucleotidyl-ribonucleotide-RNA + H2O = a 3'-end ribonucleotide-RNA + a 5'-end 5'-phospho-ribonucleoside-RNA + H(+)</text>
        <dbReference type="Rhea" id="RHEA:68096"/>
        <dbReference type="Rhea" id="RHEA-COMP:15179"/>
        <dbReference type="Rhea" id="RHEA-COMP:17355"/>
        <dbReference type="Rhea" id="RHEA-COMP:17428"/>
        <dbReference type="ChEBI" id="CHEBI:15377"/>
        <dbReference type="ChEBI" id="CHEBI:15378"/>
        <dbReference type="ChEBI" id="CHEBI:74896"/>
        <dbReference type="ChEBI" id="CHEBI:138282"/>
        <dbReference type="ChEBI" id="CHEBI:173118"/>
    </reaction>
    <physiologicalReaction direction="left-to-right" evidence="5">
        <dbReference type="Rhea" id="RHEA:68097"/>
    </physiologicalReaction>
</comment>
<proteinExistence type="predicted"/>
<dbReference type="InterPro" id="IPR039344">
    <property type="entry name" value="MBLAC1"/>
</dbReference>
<protein>
    <recommendedName>
        <fullName evidence="3">Metallo-beta-lactamase domain-containing protein 1</fullName>
    </recommendedName>
    <alternativeName>
        <fullName evidence="4">Endoribonuclease MBLAC1</fullName>
    </alternativeName>
</protein>
<dbReference type="InterPro" id="IPR036866">
    <property type="entry name" value="RibonucZ/Hydroxyglut_hydro"/>
</dbReference>
<dbReference type="InterPro" id="IPR001279">
    <property type="entry name" value="Metallo-B-lactamas"/>
</dbReference>
<comment type="subcellular location">
    <subcellularLocation>
        <location evidence="1">Cytoplasm</location>
        <location evidence="1">Cytosol</location>
    </subcellularLocation>
</comment>
<dbReference type="PANTHER" id="PTHR23200">
    <property type="entry name" value="METALLO-BETA-LACTAMASE DOMAIN-CONTAINING PROTEIN 1"/>
    <property type="match status" value="1"/>
</dbReference>
<dbReference type="AlphaFoldDB" id="A0A183LWS1"/>
<dbReference type="Proteomes" id="UP000277204">
    <property type="component" value="Unassembled WGS sequence"/>
</dbReference>
<evidence type="ECO:0000256" key="4">
    <source>
        <dbReference type="ARBA" id="ARBA00032988"/>
    </source>
</evidence>
<name>A0A183LWS1_9TREM</name>
<accession>A0A183LWS1</accession>
<evidence type="ECO:0000256" key="3">
    <source>
        <dbReference type="ARBA" id="ARBA00014856"/>
    </source>
</evidence>
<dbReference type="SUPFAM" id="SSF56281">
    <property type="entry name" value="Metallo-hydrolase/oxidoreductase"/>
    <property type="match status" value="1"/>
</dbReference>
<evidence type="ECO:0000256" key="6">
    <source>
        <dbReference type="ARBA" id="ARBA00045869"/>
    </source>
</evidence>
<dbReference type="GO" id="GO:0005829">
    <property type="term" value="C:cytosol"/>
    <property type="evidence" value="ECO:0007669"/>
    <property type="project" value="UniProtKB-SubCell"/>
</dbReference>
<gene>
    <name evidence="7" type="ORF">SMRZ_LOCUS8246</name>
</gene>
<dbReference type="Pfam" id="PF00753">
    <property type="entry name" value="Lactamase_B"/>
    <property type="match status" value="1"/>
</dbReference>
<organism evidence="7 8">
    <name type="scientific">Schistosoma margrebowiei</name>
    <dbReference type="NCBI Taxonomy" id="48269"/>
    <lineage>
        <taxon>Eukaryota</taxon>
        <taxon>Metazoa</taxon>
        <taxon>Spiralia</taxon>
        <taxon>Lophotrochozoa</taxon>
        <taxon>Platyhelminthes</taxon>
        <taxon>Trematoda</taxon>
        <taxon>Digenea</taxon>
        <taxon>Strigeidida</taxon>
        <taxon>Schistosomatoidea</taxon>
        <taxon>Schistosomatidae</taxon>
        <taxon>Schistosoma</taxon>
    </lineage>
</organism>